<keyword evidence="1" id="KW-0472">Membrane</keyword>
<feature type="domain" description="Protein FecR C-terminal" evidence="3">
    <location>
        <begin position="302"/>
        <end position="370"/>
    </location>
</feature>
<organism evidence="4 5">
    <name type="scientific">Filimonas zeae</name>
    <dbReference type="NCBI Taxonomy" id="1737353"/>
    <lineage>
        <taxon>Bacteria</taxon>
        <taxon>Pseudomonadati</taxon>
        <taxon>Bacteroidota</taxon>
        <taxon>Chitinophagia</taxon>
        <taxon>Chitinophagales</taxon>
        <taxon>Chitinophagaceae</taxon>
        <taxon>Filimonas</taxon>
    </lineage>
</organism>
<dbReference type="Proteomes" id="UP000627292">
    <property type="component" value="Unassembled WGS sequence"/>
</dbReference>
<dbReference type="InterPro" id="IPR032508">
    <property type="entry name" value="FecR_C"/>
</dbReference>
<dbReference type="InterPro" id="IPR012373">
    <property type="entry name" value="Ferrdict_sens_TM"/>
</dbReference>
<dbReference type="PANTHER" id="PTHR30273">
    <property type="entry name" value="PERIPLASMIC SIGNAL SENSOR AND SIGMA FACTOR ACTIVATOR FECR-RELATED"/>
    <property type="match status" value="1"/>
</dbReference>
<proteinExistence type="predicted"/>
<dbReference type="InterPro" id="IPR006860">
    <property type="entry name" value="FecR"/>
</dbReference>
<dbReference type="Pfam" id="PF04773">
    <property type="entry name" value="FecR"/>
    <property type="match status" value="1"/>
</dbReference>
<accession>A0A917ILZ7</accession>
<reference evidence="4" key="1">
    <citation type="journal article" date="2014" name="Int. J. Syst. Evol. Microbiol.">
        <title>Complete genome sequence of Corynebacterium casei LMG S-19264T (=DSM 44701T), isolated from a smear-ripened cheese.</title>
        <authorList>
            <consortium name="US DOE Joint Genome Institute (JGI-PGF)"/>
            <person name="Walter F."/>
            <person name="Albersmeier A."/>
            <person name="Kalinowski J."/>
            <person name="Ruckert C."/>
        </authorList>
    </citation>
    <scope>NUCLEOTIDE SEQUENCE</scope>
    <source>
        <strain evidence="4">CGMCC 1.15290</strain>
    </source>
</reference>
<keyword evidence="5" id="KW-1185">Reference proteome</keyword>
<dbReference type="Pfam" id="PF16344">
    <property type="entry name" value="FecR_C"/>
    <property type="match status" value="1"/>
</dbReference>
<evidence type="ECO:0000256" key="1">
    <source>
        <dbReference type="SAM" id="Phobius"/>
    </source>
</evidence>
<reference evidence="4" key="2">
    <citation type="submission" date="2020-09" db="EMBL/GenBank/DDBJ databases">
        <authorList>
            <person name="Sun Q."/>
            <person name="Zhou Y."/>
        </authorList>
    </citation>
    <scope>NUCLEOTIDE SEQUENCE</scope>
    <source>
        <strain evidence="4">CGMCC 1.15290</strain>
    </source>
</reference>
<evidence type="ECO:0000259" key="2">
    <source>
        <dbReference type="Pfam" id="PF04773"/>
    </source>
</evidence>
<protein>
    <submittedName>
        <fullName evidence="4">Anti-sigma factor</fullName>
    </submittedName>
</protein>
<keyword evidence="1" id="KW-0812">Transmembrane</keyword>
<feature type="transmembrane region" description="Helical" evidence="1">
    <location>
        <begin position="98"/>
        <end position="118"/>
    </location>
</feature>
<keyword evidence="1" id="KW-1133">Transmembrane helix</keyword>
<sequence>MHMNKESNRIWILMSRSLNGEADIDDRQELEQLLRADPALQQQYLMMRALWQSTTPEADTEKEVNVSRILQLARVQEAVADIEPVTPVKAKRFTLRHIAIAAAAVAACVAGIFIYQAYPISAPETVQLIVAHNGSRTQSRLPDGSTVWLNAGSSLSYEADFAGAVRAVKLTGEAYFDVAPNARKPFIVHTSGIHIKVLGTAFNVKAYATDKAVETTLISGMVQVVREDRAEKNAIYLHPDEKLVIARRQAKAAGKGSASGGNMVSDSAAGEEWQLAESIITRLDSKQHTTAELAETAWMYNRLVFSGDSFGELAPRLERWYNIRIEFAGEELKQLHFNGSFEKETVEQAFTALSTAAPFQFSIQGQRVLISAGK</sequence>
<dbReference type="AlphaFoldDB" id="A0A917ILZ7"/>
<gene>
    <name evidence="4" type="ORF">GCM10011379_00420</name>
</gene>
<dbReference type="Gene3D" id="3.55.50.30">
    <property type="match status" value="1"/>
</dbReference>
<feature type="domain" description="FecR protein" evidence="2">
    <location>
        <begin position="129"/>
        <end position="223"/>
    </location>
</feature>
<dbReference type="GO" id="GO:0016989">
    <property type="term" value="F:sigma factor antagonist activity"/>
    <property type="evidence" value="ECO:0007669"/>
    <property type="project" value="TreeGrafter"/>
</dbReference>
<evidence type="ECO:0000313" key="5">
    <source>
        <dbReference type="Proteomes" id="UP000627292"/>
    </source>
</evidence>
<name>A0A917ILZ7_9BACT</name>
<dbReference type="FunFam" id="2.60.120.1440:FF:000001">
    <property type="entry name" value="Putative anti-sigma factor"/>
    <property type="match status" value="1"/>
</dbReference>
<comment type="caution">
    <text evidence="4">The sequence shown here is derived from an EMBL/GenBank/DDBJ whole genome shotgun (WGS) entry which is preliminary data.</text>
</comment>
<dbReference type="EMBL" id="BMIB01000001">
    <property type="protein sequence ID" value="GGH56620.1"/>
    <property type="molecule type" value="Genomic_DNA"/>
</dbReference>
<dbReference type="PANTHER" id="PTHR30273:SF2">
    <property type="entry name" value="PROTEIN FECR"/>
    <property type="match status" value="1"/>
</dbReference>
<dbReference type="PIRSF" id="PIRSF018266">
    <property type="entry name" value="FecR"/>
    <property type="match status" value="1"/>
</dbReference>
<evidence type="ECO:0000259" key="3">
    <source>
        <dbReference type="Pfam" id="PF16344"/>
    </source>
</evidence>
<evidence type="ECO:0000313" key="4">
    <source>
        <dbReference type="EMBL" id="GGH56620.1"/>
    </source>
</evidence>
<dbReference type="Gene3D" id="2.60.120.1440">
    <property type="match status" value="1"/>
</dbReference>